<dbReference type="InterPro" id="IPR053261">
    <property type="entry name" value="Polyketide-peptide_reg"/>
</dbReference>
<dbReference type="PANTHER" id="PTHR41813:SF2">
    <property type="entry name" value="REGULATOR PAB1642, PUTATIVE (AFU_ORTHOLOGUE AFUA_3G11955)-RELATED"/>
    <property type="match status" value="1"/>
</dbReference>
<dbReference type="AlphaFoldDB" id="A0A6G1GP99"/>
<feature type="compositionally biased region" description="Polar residues" evidence="1">
    <location>
        <begin position="84"/>
        <end position="103"/>
    </location>
</feature>
<evidence type="ECO:0000256" key="1">
    <source>
        <dbReference type="SAM" id="MobiDB-lite"/>
    </source>
</evidence>
<dbReference type="Proteomes" id="UP000800041">
    <property type="component" value="Unassembled WGS sequence"/>
</dbReference>
<dbReference type="Gene3D" id="1.20.910.10">
    <property type="entry name" value="Heme oxygenase-like"/>
    <property type="match status" value="1"/>
</dbReference>
<dbReference type="OrthoDB" id="37730at2759"/>
<feature type="region of interest" description="Disordered" evidence="1">
    <location>
        <begin position="62"/>
        <end position="125"/>
    </location>
</feature>
<protein>
    <submittedName>
        <fullName evidence="3">Heme oxygenase-like protein</fullName>
    </submittedName>
</protein>
<dbReference type="SUPFAM" id="SSF48613">
    <property type="entry name" value="Heme oxygenase-like"/>
    <property type="match status" value="1"/>
</dbReference>
<feature type="compositionally biased region" description="Basic and acidic residues" evidence="1">
    <location>
        <begin position="379"/>
        <end position="401"/>
    </location>
</feature>
<dbReference type="EMBL" id="ML977183">
    <property type="protein sequence ID" value="KAF1982579.1"/>
    <property type="molecule type" value="Genomic_DNA"/>
</dbReference>
<dbReference type="Pfam" id="PF03070">
    <property type="entry name" value="TENA_THI-4"/>
    <property type="match status" value="1"/>
</dbReference>
<feature type="region of interest" description="Disordered" evidence="1">
    <location>
        <begin position="365"/>
        <end position="401"/>
    </location>
</feature>
<organism evidence="3 4">
    <name type="scientific">Aulographum hederae CBS 113979</name>
    <dbReference type="NCBI Taxonomy" id="1176131"/>
    <lineage>
        <taxon>Eukaryota</taxon>
        <taxon>Fungi</taxon>
        <taxon>Dikarya</taxon>
        <taxon>Ascomycota</taxon>
        <taxon>Pezizomycotina</taxon>
        <taxon>Dothideomycetes</taxon>
        <taxon>Pleosporomycetidae</taxon>
        <taxon>Aulographales</taxon>
        <taxon>Aulographaceae</taxon>
    </lineage>
</organism>
<accession>A0A6G1GP99</accession>
<keyword evidence="4" id="KW-1185">Reference proteome</keyword>
<feature type="domain" description="Thiaminase-2/PQQC" evidence="2">
    <location>
        <begin position="153"/>
        <end position="362"/>
    </location>
</feature>
<proteinExistence type="predicted"/>
<name>A0A6G1GP99_9PEZI</name>
<dbReference type="InterPro" id="IPR016084">
    <property type="entry name" value="Haem_Oase-like_multi-hlx"/>
</dbReference>
<dbReference type="PANTHER" id="PTHR41813">
    <property type="entry name" value="REGULATOR PAB1642, PUTATIVE (AFU_ORTHOLOGUE AFUA_3G11955)-RELATED"/>
    <property type="match status" value="1"/>
</dbReference>
<evidence type="ECO:0000313" key="3">
    <source>
        <dbReference type="EMBL" id="KAF1982579.1"/>
    </source>
</evidence>
<feature type="compositionally biased region" description="Polar residues" evidence="1">
    <location>
        <begin position="64"/>
        <end position="77"/>
    </location>
</feature>
<gene>
    <name evidence="3" type="ORF">K402DRAFT_448650</name>
</gene>
<evidence type="ECO:0000313" key="4">
    <source>
        <dbReference type="Proteomes" id="UP000800041"/>
    </source>
</evidence>
<dbReference type="CDD" id="cd19357">
    <property type="entry name" value="TenA_E_At3g16990-like"/>
    <property type="match status" value="1"/>
</dbReference>
<reference evidence="3" key="1">
    <citation type="journal article" date="2020" name="Stud. Mycol.">
        <title>101 Dothideomycetes genomes: a test case for predicting lifestyles and emergence of pathogens.</title>
        <authorList>
            <person name="Haridas S."/>
            <person name="Albert R."/>
            <person name="Binder M."/>
            <person name="Bloem J."/>
            <person name="Labutti K."/>
            <person name="Salamov A."/>
            <person name="Andreopoulos B."/>
            <person name="Baker S."/>
            <person name="Barry K."/>
            <person name="Bills G."/>
            <person name="Bluhm B."/>
            <person name="Cannon C."/>
            <person name="Castanera R."/>
            <person name="Culley D."/>
            <person name="Daum C."/>
            <person name="Ezra D."/>
            <person name="Gonzalez J."/>
            <person name="Henrissat B."/>
            <person name="Kuo A."/>
            <person name="Liang C."/>
            <person name="Lipzen A."/>
            <person name="Lutzoni F."/>
            <person name="Magnuson J."/>
            <person name="Mondo S."/>
            <person name="Nolan M."/>
            <person name="Ohm R."/>
            <person name="Pangilinan J."/>
            <person name="Park H.-J."/>
            <person name="Ramirez L."/>
            <person name="Alfaro M."/>
            <person name="Sun H."/>
            <person name="Tritt A."/>
            <person name="Yoshinaga Y."/>
            <person name="Zwiers L.-H."/>
            <person name="Turgeon B."/>
            <person name="Goodwin S."/>
            <person name="Spatafora J."/>
            <person name="Crous P."/>
            <person name="Grigoriev I."/>
        </authorList>
    </citation>
    <scope>NUCLEOTIDE SEQUENCE</scope>
    <source>
        <strain evidence="3">CBS 113979</strain>
    </source>
</reference>
<evidence type="ECO:0000259" key="2">
    <source>
        <dbReference type="Pfam" id="PF03070"/>
    </source>
</evidence>
<dbReference type="GO" id="GO:0006772">
    <property type="term" value="P:thiamine metabolic process"/>
    <property type="evidence" value="ECO:0007669"/>
    <property type="project" value="UniProtKB-ARBA"/>
</dbReference>
<sequence>MGRHANPDIRRAFVEFADDSTPSKCTKVRCLHCGFVRAKNTTRQIEHLQQCQIYLASPEAAQHAAQNPDSTQSTPSSHIDPAMNPNTTRGMLNGTHPNPNLQVSRRGPNANKRGRDGQPMAPPPLAQQAYVPSLTAHLLNREASAFQAATQQPFLSHAGCGTLAAAPLGQWMVQDGHYTRGYIQFIGQLIGKIRLPATGSQFHPLYRTMDLLISALNNIRREMSFFEITATKYGIQLTEDPPSHITRGYMDLFVSVSSPSASLLEGLVVLWATEHCYRTAWLYASSFSTSLSAPPTSPHIAALHQSLIPNWTSPAFSKFVDACRALVDELANSTTSPNGKEEMLRCEQVFSQICWLEERFWPDVDGMGEGDETGVNRATSERSHSDRRSTRRKDTSKLSSY</sequence>
<dbReference type="InterPro" id="IPR004305">
    <property type="entry name" value="Thiaminase-2/PQQC"/>
</dbReference>